<reference evidence="3" key="1">
    <citation type="submission" date="2016-06" db="UniProtKB">
        <authorList>
            <consortium name="WormBaseParasite"/>
        </authorList>
    </citation>
    <scope>IDENTIFICATION</scope>
</reference>
<evidence type="ECO:0000313" key="3">
    <source>
        <dbReference type="WBParaSite" id="SCUD_0002279701-mRNA-1"/>
    </source>
</evidence>
<keyword evidence="2" id="KW-1185">Reference proteome</keyword>
<organism evidence="3">
    <name type="scientific">Schistosoma curassoni</name>
    <dbReference type="NCBI Taxonomy" id="6186"/>
    <lineage>
        <taxon>Eukaryota</taxon>
        <taxon>Metazoa</taxon>
        <taxon>Spiralia</taxon>
        <taxon>Lophotrochozoa</taxon>
        <taxon>Platyhelminthes</taxon>
        <taxon>Trematoda</taxon>
        <taxon>Digenea</taxon>
        <taxon>Strigeidida</taxon>
        <taxon>Schistosomatoidea</taxon>
        <taxon>Schistosomatidae</taxon>
        <taxon>Schistosoma</taxon>
    </lineage>
</organism>
<dbReference type="STRING" id="6186.A0A183L626"/>
<reference evidence="1 2" key="2">
    <citation type="submission" date="2018-11" db="EMBL/GenBank/DDBJ databases">
        <authorList>
            <consortium name="Pathogen Informatics"/>
        </authorList>
    </citation>
    <scope>NUCLEOTIDE SEQUENCE [LARGE SCALE GENOMIC DNA]</scope>
    <source>
        <strain evidence="1">Dakar</strain>
        <strain evidence="2">Dakar, Senegal</strain>
    </source>
</reference>
<dbReference type="Proteomes" id="UP000279833">
    <property type="component" value="Unassembled WGS sequence"/>
</dbReference>
<evidence type="ECO:0000313" key="1">
    <source>
        <dbReference type="EMBL" id="VDP80224.1"/>
    </source>
</evidence>
<proteinExistence type="predicted"/>
<sequence length="114" mass="12656">PNNAYIHSGSNYESRNNSKFNFTSKISTCSLPIRNLSTATGPYRLRIGWHSHLKRPPPQPLSDSMAFHAFQLAETIRECAGGPSTSGSMFVAETEANDTVHRNLQLISFQVSLF</sequence>
<accession>A0A183L626</accession>
<dbReference type="WBParaSite" id="SCUD_0002279701-mRNA-1">
    <property type="protein sequence ID" value="SCUD_0002279701-mRNA-1"/>
    <property type="gene ID" value="SCUD_0002279701"/>
</dbReference>
<name>A0A183L626_9TREM</name>
<protein>
    <submittedName>
        <fullName evidence="3">Runt domain-containing protein</fullName>
    </submittedName>
</protein>
<evidence type="ECO:0000313" key="2">
    <source>
        <dbReference type="Proteomes" id="UP000279833"/>
    </source>
</evidence>
<dbReference type="EMBL" id="UZAK01050722">
    <property type="protein sequence ID" value="VDP80224.1"/>
    <property type="molecule type" value="Genomic_DNA"/>
</dbReference>
<gene>
    <name evidence="1" type="ORF">SCUD_LOCUS22795</name>
</gene>
<dbReference type="AlphaFoldDB" id="A0A183L626"/>